<feature type="region of interest" description="Disordered" evidence="1">
    <location>
        <begin position="56"/>
        <end position="86"/>
    </location>
</feature>
<organism evidence="3 4">
    <name type="scientific">Homarus americanus</name>
    <name type="common">American lobster</name>
    <dbReference type="NCBI Taxonomy" id="6706"/>
    <lineage>
        <taxon>Eukaryota</taxon>
        <taxon>Metazoa</taxon>
        <taxon>Ecdysozoa</taxon>
        <taxon>Arthropoda</taxon>
        <taxon>Crustacea</taxon>
        <taxon>Multicrustacea</taxon>
        <taxon>Malacostraca</taxon>
        <taxon>Eumalacostraca</taxon>
        <taxon>Eucarida</taxon>
        <taxon>Decapoda</taxon>
        <taxon>Pleocyemata</taxon>
        <taxon>Astacidea</taxon>
        <taxon>Nephropoidea</taxon>
        <taxon>Nephropidae</taxon>
        <taxon>Homarus</taxon>
    </lineage>
</organism>
<feature type="compositionally biased region" description="Basic and acidic residues" evidence="1">
    <location>
        <begin position="226"/>
        <end position="240"/>
    </location>
</feature>
<accession>A0A8J5JJK6</accession>
<reference evidence="3" key="1">
    <citation type="journal article" date="2021" name="Sci. Adv.">
        <title>The American lobster genome reveals insights on longevity, neural, and immune adaptations.</title>
        <authorList>
            <person name="Polinski J.M."/>
            <person name="Zimin A.V."/>
            <person name="Clark K.F."/>
            <person name="Kohn A.B."/>
            <person name="Sadowski N."/>
            <person name="Timp W."/>
            <person name="Ptitsyn A."/>
            <person name="Khanna P."/>
            <person name="Romanova D.Y."/>
            <person name="Williams P."/>
            <person name="Greenwood S.J."/>
            <person name="Moroz L.L."/>
            <person name="Walt D.R."/>
            <person name="Bodnar A.G."/>
        </authorList>
    </citation>
    <scope>NUCLEOTIDE SEQUENCE</scope>
    <source>
        <strain evidence="3">GMGI-L3</strain>
    </source>
</reference>
<keyword evidence="2" id="KW-0732">Signal</keyword>
<feature type="signal peptide" evidence="2">
    <location>
        <begin position="1"/>
        <end position="28"/>
    </location>
</feature>
<evidence type="ECO:0000256" key="1">
    <source>
        <dbReference type="SAM" id="MobiDB-lite"/>
    </source>
</evidence>
<dbReference type="EMBL" id="JAHLQT010037907">
    <property type="protein sequence ID" value="KAG7157218.1"/>
    <property type="molecule type" value="Genomic_DNA"/>
</dbReference>
<sequence>MPWRGRRRPSFSTTAGLAQLGTWLKALADNPTSLHPDSASGVYEALSTLAFRSHLGLQPSPSAGQGSSGPAEPPVGGLQTPGCGSTTRPVKIGTLCLVSDPRGSPAGMLTRAADLHHGSLPPASCQLRPGTLSSSDNNARDSFHGTPTTRDALRLHTAPPPELSCTNNERSAIAVLPQLTTWRWASFPVGATPSPPAVGHRGSSVAHHKVDFLMYLDDWVISASSKEEGESSTRTMHDEYSNDSLSPQCRPVSLAPVGEFPRLPRLCGRGGNPESSASPSLTREVNTVEPRDLACPMPPHLSVLLCPWLSRNALRWWTLWVPPTATLFIASDASDVGWGYQSSKGHQQFGGWTDEWRVAHINIRELYVAWRFLENNHTTQDEAICFVMDSTAAVFCLNRRGTSHSAQLLSLSEQIFKKAHHQSIHLSARHVPGIENGWADALSRFKGTSVDWTLRQIFLSNLVHEQGRSILTLSIHLAALTDPLDYKCGVKVNNKSVTLLKLGLFHQRPLARPPRTFWSLEKVLTLLGSWKSVSCKIARYLSHQVSDAPCMAMGLIPRPTDSTREKTN</sequence>
<dbReference type="CDD" id="cd09275">
    <property type="entry name" value="RNase_HI_RT_DIRS1"/>
    <property type="match status" value="1"/>
</dbReference>
<dbReference type="PANTHER" id="PTHR33050">
    <property type="entry name" value="REVERSE TRANSCRIPTASE DOMAIN-CONTAINING PROTEIN"/>
    <property type="match status" value="1"/>
</dbReference>
<dbReference type="PANTHER" id="PTHR33050:SF7">
    <property type="entry name" value="RIBONUCLEASE H"/>
    <property type="match status" value="1"/>
</dbReference>
<evidence type="ECO:0000313" key="4">
    <source>
        <dbReference type="Proteomes" id="UP000747542"/>
    </source>
</evidence>
<feature type="region of interest" description="Disordered" evidence="1">
    <location>
        <begin position="226"/>
        <end position="245"/>
    </location>
</feature>
<gene>
    <name evidence="3" type="ORF">Hamer_G010071</name>
</gene>
<comment type="caution">
    <text evidence="3">The sequence shown here is derived from an EMBL/GenBank/DDBJ whole genome shotgun (WGS) entry which is preliminary data.</text>
</comment>
<feature type="compositionally biased region" description="Low complexity" evidence="1">
    <location>
        <begin position="56"/>
        <end position="70"/>
    </location>
</feature>
<dbReference type="AlphaFoldDB" id="A0A8J5JJK6"/>
<evidence type="ECO:0000313" key="3">
    <source>
        <dbReference type="EMBL" id="KAG7157218.1"/>
    </source>
</evidence>
<evidence type="ECO:0000256" key="2">
    <source>
        <dbReference type="SAM" id="SignalP"/>
    </source>
</evidence>
<protein>
    <submittedName>
        <fullName evidence="3">Uncharacterized protein</fullName>
    </submittedName>
</protein>
<feature type="chain" id="PRO_5035302027" evidence="2">
    <location>
        <begin position="29"/>
        <end position="568"/>
    </location>
</feature>
<dbReference type="Proteomes" id="UP000747542">
    <property type="component" value="Unassembled WGS sequence"/>
</dbReference>
<keyword evidence="4" id="KW-1185">Reference proteome</keyword>
<proteinExistence type="predicted"/>
<feature type="region of interest" description="Disordered" evidence="1">
    <location>
        <begin position="265"/>
        <end position="285"/>
    </location>
</feature>
<name>A0A8J5JJK6_HOMAM</name>
<dbReference type="InterPro" id="IPR052055">
    <property type="entry name" value="Hepadnavirus_pol/RT"/>
</dbReference>
<feature type="compositionally biased region" description="Polar residues" evidence="1">
    <location>
        <begin position="273"/>
        <end position="285"/>
    </location>
</feature>